<dbReference type="CDD" id="cd01335">
    <property type="entry name" value="Radical_SAM"/>
    <property type="match status" value="1"/>
</dbReference>
<evidence type="ECO:0000256" key="4">
    <source>
        <dbReference type="ARBA" id="ARBA00022485"/>
    </source>
</evidence>
<evidence type="ECO:0000256" key="3">
    <source>
        <dbReference type="ARBA" id="ARBA00007544"/>
    </source>
</evidence>
<gene>
    <name evidence="14" type="primary">cfr</name>
    <name evidence="14" type="ORF">Fuma_06485</name>
</gene>
<dbReference type="InterPro" id="IPR040072">
    <property type="entry name" value="Methyltransferase_A"/>
</dbReference>
<dbReference type="InterPro" id="IPR004383">
    <property type="entry name" value="rRNA_lsu_MTrfase_RlmN/Cfr"/>
</dbReference>
<dbReference type="AlphaFoldDB" id="A0A1P8WRY4"/>
<feature type="domain" description="Radical SAM core" evidence="13">
    <location>
        <begin position="67"/>
        <end position="301"/>
    </location>
</feature>
<dbReference type="Proteomes" id="UP000187735">
    <property type="component" value="Chromosome"/>
</dbReference>
<dbReference type="PIRSF" id="PIRSF006004">
    <property type="entry name" value="CHP00048"/>
    <property type="match status" value="1"/>
</dbReference>
<evidence type="ECO:0000313" key="15">
    <source>
        <dbReference type="Proteomes" id="UP000187735"/>
    </source>
</evidence>
<dbReference type="GO" id="GO:0046872">
    <property type="term" value="F:metal ion binding"/>
    <property type="evidence" value="ECO:0007669"/>
    <property type="project" value="UniProtKB-KW"/>
</dbReference>
<dbReference type="PANTHER" id="PTHR30544">
    <property type="entry name" value="23S RRNA METHYLTRANSFERASE"/>
    <property type="match status" value="1"/>
</dbReference>
<dbReference type="EC" id="2.1.1.224" evidence="14"/>
<keyword evidence="6 14" id="KW-0489">Methyltransferase</keyword>
<name>A0A1P8WRY4_9PLAN</name>
<evidence type="ECO:0000256" key="9">
    <source>
        <dbReference type="ARBA" id="ARBA00022723"/>
    </source>
</evidence>
<accession>A0A1P8WRY4</accession>
<sequence>MRVLRNNLLKKFQPDDVALQAFVGRDRLRCHVLNEFQRCDSNIDGATKLLFQTSTGMLIESVILRIETGRTTLCVSSQIGCAAACDFCATGKMGIAQNLAVSEILDQVLQVGQLLKAEGRRLDNIVFMGMGEPFHNELNLHEALTILTSPQMFARSPGSILVSTVGVPEAMIRCAEQFPKVNLALSLHSVNPDVRANLIPLTKKHSLDDLQRTLKEVNRIQQRPLMVEYLMLADQNDSLADAAELCEWLHGMSVHVNLIPYNEIEDSPHLTGSNPDVITAFADQMKSADFKTTIRYSLGSDIAAACGQLVKKENRQRAIAINAGAELSVDADLRS</sequence>
<evidence type="ECO:0000313" key="14">
    <source>
        <dbReference type="EMBL" id="APZ96811.1"/>
    </source>
</evidence>
<keyword evidence="7 14" id="KW-0808">Transferase</keyword>
<dbReference type="InterPro" id="IPR007197">
    <property type="entry name" value="rSAM"/>
</dbReference>
<evidence type="ECO:0000256" key="1">
    <source>
        <dbReference type="ARBA" id="ARBA00001966"/>
    </source>
</evidence>
<keyword evidence="15" id="KW-1185">Reference proteome</keyword>
<keyword evidence="10" id="KW-0408">Iron</keyword>
<keyword evidence="12" id="KW-1015">Disulfide bond</keyword>
<dbReference type="RefSeq" id="WP_218922345.1">
    <property type="nucleotide sequence ID" value="NZ_CP017641.1"/>
</dbReference>
<keyword evidence="5" id="KW-0963">Cytoplasm</keyword>
<dbReference type="SUPFAM" id="SSF102114">
    <property type="entry name" value="Radical SAM enzymes"/>
    <property type="match status" value="1"/>
</dbReference>
<proteinExistence type="inferred from homology"/>
<evidence type="ECO:0000259" key="13">
    <source>
        <dbReference type="PROSITE" id="PS51918"/>
    </source>
</evidence>
<dbReference type="GO" id="GO:0070475">
    <property type="term" value="P:rRNA base methylation"/>
    <property type="evidence" value="ECO:0007669"/>
    <property type="project" value="TreeGrafter"/>
</dbReference>
<keyword evidence="8" id="KW-0949">S-adenosyl-L-methionine</keyword>
<reference evidence="14 15" key="1">
    <citation type="journal article" date="2016" name="Front. Microbiol.">
        <title>Fuerstia marisgermanicae gen. nov., sp. nov., an Unusual Member of the Phylum Planctomycetes from the German Wadden Sea.</title>
        <authorList>
            <person name="Kohn T."/>
            <person name="Heuer A."/>
            <person name="Jogler M."/>
            <person name="Vollmers J."/>
            <person name="Boedeker C."/>
            <person name="Bunk B."/>
            <person name="Rast P."/>
            <person name="Borchert D."/>
            <person name="Glockner I."/>
            <person name="Freese H.M."/>
            <person name="Klenk H.P."/>
            <person name="Overmann J."/>
            <person name="Kaster A.K."/>
            <person name="Rohde M."/>
            <person name="Wiegand S."/>
            <person name="Jogler C."/>
        </authorList>
    </citation>
    <scope>NUCLEOTIDE SEQUENCE [LARGE SCALE GENOMIC DNA]</scope>
    <source>
        <strain evidence="14 15">NH11</strain>
    </source>
</reference>
<dbReference type="KEGG" id="fmr:Fuma_06485"/>
<evidence type="ECO:0000256" key="6">
    <source>
        <dbReference type="ARBA" id="ARBA00022603"/>
    </source>
</evidence>
<dbReference type="PANTHER" id="PTHR30544:SF5">
    <property type="entry name" value="RADICAL SAM CORE DOMAIN-CONTAINING PROTEIN"/>
    <property type="match status" value="1"/>
</dbReference>
<dbReference type="Pfam" id="PF04055">
    <property type="entry name" value="Radical_SAM"/>
    <property type="match status" value="1"/>
</dbReference>
<evidence type="ECO:0000256" key="10">
    <source>
        <dbReference type="ARBA" id="ARBA00023004"/>
    </source>
</evidence>
<evidence type="ECO:0000256" key="8">
    <source>
        <dbReference type="ARBA" id="ARBA00022691"/>
    </source>
</evidence>
<dbReference type="STRING" id="1891926.Fuma_06485"/>
<dbReference type="GO" id="GO:0008173">
    <property type="term" value="F:RNA methyltransferase activity"/>
    <property type="evidence" value="ECO:0007669"/>
    <property type="project" value="InterPro"/>
</dbReference>
<dbReference type="SFLD" id="SFLDF00275">
    <property type="entry name" value="adenosine_C2_methyltransferase"/>
    <property type="match status" value="1"/>
</dbReference>
<dbReference type="GO" id="GO:0030488">
    <property type="term" value="P:tRNA methylation"/>
    <property type="evidence" value="ECO:0007669"/>
    <property type="project" value="TreeGrafter"/>
</dbReference>
<comment type="cofactor">
    <cofactor evidence="1">
        <name>[4Fe-4S] cluster</name>
        <dbReference type="ChEBI" id="CHEBI:49883"/>
    </cofactor>
</comment>
<keyword evidence="11" id="KW-0411">Iron-sulfur</keyword>
<protein>
    <submittedName>
        <fullName evidence="14">Ribosomal RNA large subunit methyltransferase Cfr</fullName>
        <ecNumber evidence="14">2.1.1.224</ecNumber>
    </submittedName>
</protein>
<comment type="similarity">
    <text evidence="3">Belongs to the radical SAM superfamily. RlmN family.</text>
</comment>
<dbReference type="EMBL" id="CP017641">
    <property type="protein sequence ID" value="APZ96811.1"/>
    <property type="molecule type" value="Genomic_DNA"/>
</dbReference>
<keyword evidence="9" id="KW-0479">Metal-binding</keyword>
<dbReference type="Gene3D" id="3.20.20.70">
    <property type="entry name" value="Aldolase class I"/>
    <property type="match status" value="1"/>
</dbReference>
<evidence type="ECO:0000256" key="7">
    <source>
        <dbReference type="ARBA" id="ARBA00022679"/>
    </source>
</evidence>
<comment type="subcellular location">
    <subcellularLocation>
        <location evidence="2">Cytoplasm</location>
    </subcellularLocation>
</comment>
<organism evidence="14 15">
    <name type="scientific">Fuerstiella marisgermanici</name>
    <dbReference type="NCBI Taxonomy" id="1891926"/>
    <lineage>
        <taxon>Bacteria</taxon>
        <taxon>Pseudomonadati</taxon>
        <taxon>Planctomycetota</taxon>
        <taxon>Planctomycetia</taxon>
        <taxon>Planctomycetales</taxon>
        <taxon>Planctomycetaceae</taxon>
        <taxon>Fuerstiella</taxon>
    </lineage>
</organism>
<dbReference type="PROSITE" id="PS51918">
    <property type="entry name" value="RADICAL_SAM"/>
    <property type="match status" value="1"/>
</dbReference>
<dbReference type="GO" id="GO:0005737">
    <property type="term" value="C:cytoplasm"/>
    <property type="evidence" value="ECO:0007669"/>
    <property type="project" value="UniProtKB-SubCell"/>
</dbReference>
<dbReference type="InterPro" id="IPR013785">
    <property type="entry name" value="Aldolase_TIM"/>
</dbReference>
<dbReference type="InterPro" id="IPR058240">
    <property type="entry name" value="rSAM_sf"/>
</dbReference>
<keyword evidence="4" id="KW-0004">4Fe-4S</keyword>
<evidence type="ECO:0000256" key="11">
    <source>
        <dbReference type="ARBA" id="ARBA00023014"/>
    </source>
</evidence>
<dbReference type="GO" id="GO:0051539">
    <property type="term" value="F:4 iron, 4 sulfur cluster binding"/>
    <property type="evidence" value="ECO:0007669"/>
    <property type="project" value="UniProtKB-KW"/>
</dbReference>
<dbReference type="SFLD" id="SFLDS00029">
    <property type="entry name" value="Radical_SAM"/>
    <property type="match status" value="1"/>
</dbReference>
<evidence type="ECO:0000256" key="12">
    <source>
        <dbReference type="ARBA" id="ARBA00023157"/>
    </source>
</evidence>
<evidence type="ECO:0000256" key="5">
    <source>
        <dbReference type="ARBA" id="ARBA00022490"/>
    </source>
</evidence>
<evidence type="ECO:0000256" key="2">
    <source>
        <dbReference type="ARBA" id="ARBA00004496"/>
    </source>
</evidence>
<dbReference type="SFLD" id="SFLDG01062">
    <property type="entry name" value="methyltransferase_(Class_A)"/>
    <property type="match status" value="1"/>
</dbReference>